<dbReference type="EMBL" id="ML211472">
    <property type="protein sequence ID" value="TFK82563.1"/>
    <property type="molecule type" value="Genomic_DNA"/>
</dbReference>
<protein>
    <submittedName>
        <fullName evidence="1">Uncharacterized protein</fullName>
    </submittedName>
</protein>
<dbReference type="InParanoid" id="A0A5C3P9R7"/>
<sequence>MRHRACFAGVAQIAGKHQRRATTAERKPGARTRRAIGLRCDCLLWGILAACEFSPALSRFLASALPSPPQAPPSSRTRTLFDALPRTLPAHSSCVPRDPIAPAFEWQYLSLSVHAASLPSAHPSCTSYVRAPAFRDIRRSTLSRHTGPASLLAATNYPAWAATSPNDAFPARGQIYQPTSVSRHA</sequence>
<evidence type="ECO:0000313" key="1">
    <source>
        <dbReference type="EMBL" id="TFK82563.1"/>
    </source>
</evidence>
<dbReference type="Proteomes" id="UP000308197">
    <property type="component" value="Unassembled WGS sequence"/>
</dbReference>
<gene>
    <name evidence="1" type="ORF">K466DRAFT_297403</name>
</gene>
<evidence type="ECO:0000313" key="2">
    <source>
        <dbReference type="Proteomes" id="UP000308197"/>
    </source>
</evidence>
<reference evidence="1 2" key="1">
    <citation type="journal article" date="2019" name="Nat. Ecol. Evol.">
        <title>Megaphylogeny resolves global patterns of mushroom evolution.</title>
        <authorList>
            <person name="Varga T."/>
            <person name="Krizsan K."/>
            <person name="Foldi C."/>
            <person name="Dima B."/>
            <person name="Sanchez-Garcia M."/>
            <person name="Sanchez-Ramirez S."/>
            <person name="Szollosi G.J."/>
            <person name="Szarkandi J.G."/>
            <person name="Papp V."/>
            <person name="Albert L."/>
            <person name="Andreopoulos W."/>
            <person name="Angelini C."/>
            <person name="Antonin V."/>
            <person name="Barry K.W."/>
            <person name="Bougher N.L."/>
            <person name="Buchanan P."/>
            <person name="Buyck B."/>
            <person name="Bense V."/>
            <person name="Catcheside P."/>
            <person name="Chovatia M."/>
            <person name="Cooper J."/>
            <person name="Damon W."/>
            <person name="Desjardin D."/>
            <person name="Finy P."/>
            <person name="Geml J."/>
            <person name="Haridas S."/>
            <person name="Hughes K."/>
            <person name="Justo A."/>
            <person name="Karasinski D."/>
            <person name="Kautmanova I."/>
            <person name="Kiss B."/>
            <person name="Kocsube S."/>
            <person name="Kotiranta H."/>
            <person name="LaButti K.M."/>
            <person name="Lechner B.E."/>
            <person name="Liimatainen K."/>
            <person name="Lipzen A."/>
            <person name="Lukacs Z."/>
            <person name="Mihaltcheva S."/>
            <person name="Morgado L.N."/>
            <person name="Niskanen T."/>
            <person name="Noordeloos M.E."/>
            <person name="Ohm R.A."/>
            <person name="Ortiz-Santana B."/>
            <person name="Ovrebo C."/>
            <person name="Racz N."/>
            <person name="Riley R."/>
            <person name="Savchenko A."/>
            <person name="Shiryaev A."/>
            <person name="Soop K."/>
            <person name="Spirin V."/>
            <person name="Szebenyi C."/>
            <person name="Tomsovsky M."/>
            <person name="Tulloss R.E."/>
            <person name="Uehling J."/>
            <person name="Grigoriev I.V."/>
            <person name="Vagvolgyi C."/>
            <person name="Papp T."/>
            <person name="Martin F.M."/>
            <person name="Miettinen O."/>
            <person name="Hibbett D.S."/>
            <person name="Nagy L.G."/>
        </authorList>
    </citation>
    <scope>NUCLEOTIDE SEQUENCE [LARGE SCALE GENOMIC DNA]</scope>
    <source>
        <strain evidence="1 2">HHB13444</strain>
    </source>
</reference>
<proteinExistence type="predicted"/>
<keyword evidence="2" id="KW-1185">Reference proteome</keyword>
<name>A0A5C3P9R7_9APHY</name>
<accession>A0A5C3P9R7</accession>
<organism evidence="1 2">
    <name type="scientific">Polyporus arcularius HHB13444</name>
    <dbReference type="NCBI Taxonomy" id="1314778"/>
    <lineage>
        <taxon>Eukaryota</taxon>
        <taxon>Fungi</taxon>
        <taxon>Dikarya</taxon>
        <taxon>Basidiomycota</taxon>
        <taxon>Agaricomycotina</taxon>
        <taxon>Agaricomycetes</taxon>
        <taxon>Polyporales</taxon>
        <taxon>Polyporaceae</taxon>
        <taxon>Polyporus</taxon>
    </lineage>
</organism>
<dbReference type="AlphaFoldDB" id="A0A5C3P9R7"/>